<feature type="region of interest" description="Disordered" evidence="1">
    <location>
        <begin position="380"/>
        <end position="407"/>
    </location>
</feature>
<feature type="region of interest" description="Disordered" evidence="1">
    <location>
        <begin position="536"/>
        <end position="560"/>
    </location>
</feature>
<feature type="region of interest" description="Disordered" evidence="1">
    <location>
        <begin position="189"/>
        <end position="366"/>
    </location>
</feature>
<reference evidence="2 3" key="1">
    <citation type="submission" date="2024-03" db="EMBL/GenBank/DDBJ databases">
        <title>Adaptation during the transition from Ophiocordyceps entomopathogen to insect associate is accompanied by gene loss and intensified selection.</title>
        <authorList>
            <person name="Ward C.M."/>
            <person name="Onetto C.A."/>
            <person name="Borneman A.R."/>
        </authorList>
    </citation>
    <scope>NUCLEOTIDE SEQUENCE [LARGE SCALE GENOMIC DNA]</scope>
    <source>
        <strain evidence="2">AWRI1</strain>
        <tissue evidence="2">Single Adult Female</tissue>
    </source>
</reference>
<sequence>MINSYGVIITALTTQTEIREKLDGVNVQYYAPPSPELSSTTEQTASKRRKKRKRRRRTGETEEESESSVDDNCNRSISSTECILDFPAQIALDYDAEALVNGRLVGAENSFAPDSNAGLLYSSLPHSVVDAPEFVPAEYSALCQPAPVDAIAAPSSSSQNSRDNSPPASNYVPKSASAGLNVYCKPFDGGRSAKHDSERVSSSNNSDSGISSPGSEDASKREFRPKEAKVGASAGSGSGGSGTSCAVGDSGSKFKKPKSRRSSKASSTTAKNKVEELTTAPKVRQGGQPNQRTAPKGTTPSSKPARRGDAKKECGSGGFVEESHASKKQESNASRVNRRVKNCAVISPTKTKELRKDAKEAGVDERKCDEQVVALEKLEPLETAPSASETDCAKPISGDADNHDDGAKDELVNERLAEEISRCDGCSSACAKSSGSAETCIRDIEDDCKVLVNCDTQLQPSSLAEALSVDAVSNSCTPATDIASTMLNEYVQIEEQPVLAKLIDLNDLADECADALDELSISEYASCRENSSHASAVTAQVAPTAHVAPTPPPRRRKPNRKYVESAAAELVDDVIARAQQRVLSSVTSSKTTACDNKFQLPVTQAVTKWLNEHGGLPAVCVDELLDAEERKMPNGCHSLDEDESSDEEVAQLQEKNVDNVKMAVTMMTTTTTKTKTQKKLKQNCVIC</sequence>
<accession>A0AAN9YB86</accession>
<feature type="compositionally biased region" description="Low complexity" evidence="1">
    <location>
        <begin position="200"/>
        <end position="216"/>
    </location>
</feature>
<feature type="compositionally biased region" description="Low complexity" evidence="1">
    <location>
        <begin position="536"/>
        <end position="548"/>
    </location>
</feature>
<feature type="compositionally biased region" description="Low complexity" evidence="1">
    <location>
        <begin position="154"/>
        <end position="167"/>
    </location>
</feature>
<organism evidence="2 3">
    <name type="scientific">Parthenolecanium corni</name>
    <dbReference type="NCBI Taxonomy" id="536013"/>
    <lineage>
        <taxon>Eukaryota</taxon>
        <taxon>Metazoa</taxon>
        <taxon>Ecdysozoa</taxon>
        <taxon>Arthropoda</taxon>
        <taxon>Hexapoda</taxon>
        <taxon>Insecta</taxon>
        <taxon>Pterygota</taxon>
        <taxon>Neoptera</taxon>
        <taxon>Paraneoptera</taxon>
        <taxon>Hemiptera</taxon>
        <taxon>Sternorrhyncha</taxon>
        <taxon>Coccoidea</taxon>
        <taxon>Coccidae</taxon>
        <taxon>Parthenolecanium</taxon>
    </lineage>
</organism>
<feature type="region of interest" description="Disordered" evidence="1">
    <location>
        <begin position="152"/>
        <end position="174"/>
    </location>
</feature>
<dbReference type="EMBL" id="JBBCAQ010000003">
    <property type="protein sequence ID" value="KAK7604847.1"/>
    <property type="molecule type" value="Genomic_DNA"/>
</dbReference>
<feature type="compositionally biased region" description="Basic and acidic residues" evidence="1">
    <location>
        <begin position="350"/>
        <end position="366"/>
    </location>
</feature>
<dbReference type="Proteomes" id="UP001367676">
    <property type="component" value="Unassembled WGS sequence"/>
</dbReference>
<keyword evidence="3" id="KW-1185">Reference proteome</keyword>
<protein>
    <submittedName>
        <fullName evidence="2">Uncharacterized protein</fullName>
    </submittedName>
</protein>
<dbReference type="AlphaFoldDB" id="A0AAN9YB86"/>
<proteinExistence type="predicted"/>
<name>A0AAN9YB86_9HEMI</name>
<feature type="compositionally biased region" description="Basic residues" evidence="1">
    <location>
        <begin position="46"/>
        <end position="57"/>
    </location>
</feature>
<feature type="region of interest" description="Disordered" evidence="1">
    <location>
        <begin position="29"/>
        <end position="74"/>
    </location>
</feature>
<feature type="compositionally biased region" description="Basic residues" evidence="1">
    <location>
        <begin position="253"/>
        <end position="263"/>
    </location>
</feature>
<feature type="compositionally biased region" description="Basic and acidic residues" evidence="1">
    <location>
        <begin position="321"/>
        <end position="330"/>
    </location>
</feature>
<evidence type="ECO:0000256" key="1">
    <source>
        <dbReference type="SAM" id="MobiDB-lite"/>
    </source>
</evidence>
<gene>
    <name evidence="2" type="ORF">V9T40_006033</name>
</gene>
<feature type="compositionally biased region" description="Polar residues" evidence="1">
    <location>
        <begin position="287"/>
        <end position="302"/>
    </location>
</feature>
<comment type="caution">
    <text evidence="2">The sequence shown here is derived from an EMBL/GenBank/DDBJ whole genome shotgun (WGS) entry which is preliminary data.</text>
</comment>
<evidence type="ECO:0000313" key="2">
    <source>
        <dbReference type="EMBL" id="KAK7604847.1"/>
    </source>
</evidence>
<evidence type="ECO:0000313" key="3">
    <source>
        <dbReference type="Proteomes" id="UP001367676"/>
    </source>
</evidence>
<feature type="compositionally biased region" description="Basic and acidic residues" evidence="1">
    <location>
        <begin position="217"/>
        <end position="229"/>
    </location>
</feature>